<keyword evidence="1" id="KW-0808">Transferase</keyword>
<evidence type="ECO:0000313" key="2">
    <source>
        <dbReference type="Proteomes" id="UP000325315"/>
    </source>
</evidence>
<evidence type="ECO:0000313" key="1">
    <source>
        <dbReference type="EMBL" id="KAA3466904.1"/>
    </source>
</evidence>
<dbReference type="AlphaFoldDB" id="A0A5B6VCX1"/>
<proteinExistence type="predicted"/>
<name>A0A5B6VCX1_9ROSI</name>
<protein>
    <submittedName>
        <fullName evidence="1">Non-ltr retroelement reverse transcriptase</fullName>
    </submittedName>
</protein>
<comment type="caution">
    <text evidence="1">The sequence shown here is derived from an EMBL/GenBank/DDBJ whole genome shotgun (WGS) entry which is preliminary data.</text>
</comment>
<dbReference type="Proteomes" id="UP000325315">
    <property type="component" value="Unassembled WGS sequence"/>
</dbReference>
<sequence length="172" mass="19649">MNKLKNLQIGLKKWANAIKRKKGELKKRLTKELEVFLMEDREHGALAKIIDTKIHLNMEIEKDEVYWEQRARANWLQCGDRNTTYFHDGKEIIDDPGLQEAAKTYFENMFTSKAVANPSKVLEGIEGSISHETSEGLQSPFKEEEVQMALKGMGSTKAPGPDGFPALFFQKY</sequence>
<organism evidence="1 2">
    <name type="scientific">Gossypium australe</name>
    <dbReference type="NCBI Taxonomy" id="47621"/>
    <lineage>
        <taxon>Eukaryota</taxon>
        <taxon>Viridiplantae</taxon>
        <taxon>Streptophyta</taxon>
        <taxon>Embryophyta</taxon>
        <taxon>Tracheophyta</taxon>
        <taxon>Spermatophyta</taxon>
        <taxon>Magnoliopsida</taxon>
        <taxon>eudicotyledons</taxon>
        <taxon>Gunneridae</taxon>
        <taxon>Pentapetalae</taxon>
        <taxon>rosids</taxon>
        <taxon>malvids</taxon>
        <taxon>Malvales</taxon>
        <taxon>Malvaceae</taxon>
        <taxon>Malvoideae</taxon>
        <taxon>Gossypium</taxon>
    </lineage>
</organism>
<keyword evidence="1" id="KW-0548">Nucleotidyltransferase</keyword>
<dbReference type="EMBL" id="SMMG02000007">
    <property type="protein sequence ID" value="KAA3466904.1"/>
    <property type="molecule type" value="Genomic_DNA"/>
</dbReference>
<accession>A0A5B6VCX1</accession>
<keyword evidence="2" id="KW-1185">Reference proteome</keyword>
<gene>
    <name evidence="1" type="ORF">EPI10_001964</name>
</gene>
<dbReference type="OrthoDB" id="1305844at2759"/>
<keyword evidence="1" id="KW-0695">RNA-directed DNA polymerase</keyword>
<dbReference type="GO" id="GO:0003964">
    <property type="term" value="F:RNA-directed DNA polymerase activity"/>
    <property type="evidence" value="ECO:0007669"/>
    <property type="project" value="UniProtKB-KW"/>
</dbReference>
<reference evidence="2" key="1">
    <citation type="journal article" date="2019" name="Plant Biotechnol. J.">
        <title>Genome sequencing of the Australian wild diploid species Gossypium australe highlights disease resistance and delayed gland morphogenesis.</title>
        <authorList>
            <person name="Cai Y."/>
            <person name="Cai X."/>
            <person name="Wang Q."/>
            <person name="Wang P."/>
            <person name="Zhang Y."/>
            <person name="Cai C."/>
            <person name="Xu Y."/>
            <person name="Wang K."/>
            <person name="Zhou Z."/>
            <person name="Wang C."/>
            <person name="Geng S."/>
            <person name="Li B."/>
            <person name="Dong Q."/>
            <person name="Hou Y."/>
            <person name="Wang H."/>
            <person name="Ai P."/>
            <person name="Liu Z."/>
            <person name="Yi F."/>
            <person name="Sun M."/>
            <person name="An G."/>
            <person name="Cheng J."/>
            <person name="Zhang Y."/>
            <person name="Shi Q."/>
            <person name="Xie Y."/>
            <person name="Shi X."/>
            <person name="Chang Y."/>
            <person name="Huang F."/>
            <person name="Chen Y."/>
            <person name="Hong S."/>
            <person name="Mi L."/>
            <person name="Sun Q."/>
            <person name="Zhang L."/>
            <person name="Zhou B."/>
            <person name="Peng R."/>
            <person name="Zhang X."/>
            <person name="Liu F."/>
        </authorList>
    </citation>
    <scope>NUCLEOTIDE SEQUENCE [LARGE SCALE GENOMIC DNA]</scope>
    <source>
        <strain evidence="2">cv. PA1801</strain>
    </source>
</reference>